<protein>
    <submittedName>
        <fullName evidence="2">Uncharacterized protein</fullName>
    </submittedName>
</protein>
<evidence type="ECO:0000313" key="2">
    <source>
        <dbReference type="EMBL" id="VEL39063.1"/>
    </source>
</evidence>
<evidence type="ECO:0000313" key="3">
    <source>
        <dbReference type="Proteomes" id="UP000784294"/>
    </source>
</evidence>
<evidence type="ECO:0000256" key="1">
    <source>
        <dbReference type="SAM" id="MobiDB-lite"/>
    </source>
</evidence>
<reference evidence="2" key="1">
    <citation type="submission" date="2018-11" db="EMBL/GenBank/DDBJ databases">
        <authorList>
            <consortium name="Pathogen Informatics"/>
        </authorList>
    </citation>
    <scope>NUCLEOTIDE SEQUENCE</scope>
</reference>
<gene>
    <name evidence="2" type="ORF">PXEA_LOCUS32503</name>
</gene>
<feature type="region of interest" description="Disordered" evidence="1">
    <location>
        <begin position="52"/>
        <end position="82"/>
    </location>
</feature>
<accession>A0A3S5AVX8</accession>
<proteinExistence type="predicted"/>
<name>A0A3S5AVX8_9PLAT</name>
<dbReference type="Proteomes" id="UP000784294">
    <property type="component" value="Unassembled WGS sequence"/>
</dbReference>
<organism evidence="2 3">
    <name type="scientific">Protopolystoma xenopodis</name>
    <dbReference type="NCBI Taxonomy" id="117903"/>
    <lineage>
        <taxon>Eukaryota</taxon>
        <taxon>Metazoa</taxon>
        <taxon>Spiralia</taxon>
        <taxon>Lophotrochozoa</taxon>
        <taxon>Platyhelminthes</taxon>
        <taxon>Monogenea</taxon>
        <taxon>Polyopisthocotylea</taxon>
        <taxon>Polystomatidea</taxon>
        <taxon>Polystomatidae</taxon>
        <taxon>Protopolystoma</taxon>
    </lineage>
</organism>
<keyword evidence="3" id="KW-1185">Reference proteome</keyword>
<dbReference type="EMBL" id="CAAALY010259969">
    <property type="protein sequence ID" value="VEL39063.1"/>
    <property type="molecule type" value="Genomic_DNA"/>
</dbReference>
<sequence length="82" mass="9567">MSWRRCKKMARLGSRWEEGEEHVSKWEFDTNNTPIWIQTGLVCERRPVKAFQKVHTSHPGRRGLQMGNVPKSRSKQTGCAKE</sequence>
<dbReference type="AlphaFoldDB" id="A0A3S5AVX8"/>
<comment type="caution">
    <text evidence="2">The sequence shown here is derived from an EMBL/GenBank/DDBJ whole genome shotgun (WGS) entry which is preliminary data.</text>
</comment>